<dbReference type="PANTHER" id="PTHR35910:SF6">
    <property type="entry name" value="2EXR DOMAIN-CONTAINING PROTEIN"/>
    <property type="match status" value="1"/>
</dbReference>
<dbReference type="Proteomes" id="UP000011715">
    <property type="component" value="Unassembled WGS sequence"/>
</dbReference>
<feature type="region of interest" description="Disordered" evidence="1">
    <location>
        <begin position="1"/>
        <end position="65"/>
    </location>
</feature>
<dbReference type="EMBL" id="GL876973">
    <property type="protein sequence ID" value="KLU89545.1"/>
    <property type="molecule type" value="Genomic_DNA"/>
</dbReference>
<proteinExistence type="predicted"/>
<feature type="compositionally biased region" description="Acidic residues" evidence="1">
    <location>
        <begin position="1"/>
        <end position="11"/>
    </location>
</feature>
<accession>A0A0C4E7K3</accession>
<feature type="compositionally biased region" description="Acidic residues" evidence="1">
    <location>
        <begin position="26"/>
        <end position="38"/>
    </location>
</feature>
<evidence type="ECO:0000313" key="3">
    <source>
        <dbReference type="EMBL" id="KLU89545.1"/>
    </source>
</evidence>
<evidence type="ECO:0000259" key="2">
    <source>
        <dbReference type="Pfam" id="PF20150"/>
    </source>
</evidence>
<reference evidence="5" key="1">
    <citation type="submission" date="2010-05" db="EMBL/GenBank/DDBJ databases">
        <title>The genome sequence of Magnaporthe poae strain ATCC 64411.</title>
        <authorList>
            <person name="Ma L.-J."/>
            <person name="Dead R."/>
            <person name="Young S."/>
            <person name="Zeng Q."/>
            <person name="Koehrsen M."/>
            <person name="Alvarado L."/>
            <person name="Berlin A."/>
            <person name="Chapman S.B."/>
            <person name="Chen Z."/>
            <person name="Freedman E."/>
            <person name="Gellesch M."/>
            <person name="Goldberg J."/>
            <person name="Griggs A."/>
            <person name="Gujja S."/>
            <person name="Heilman E.R."/>
            <person name="Heiman D."/>
            <person name="Hepburn T."/>
            <person name="Howarth C."/>
            <person name="Jen D."/>
            <person name="Larson L."/>
            <person name="Mehta T."/>
            <person name="Neiman D."/>
            <person name="Pearson M."/>
            <person name="Roberts A."/>
            <person name="Saif S."/>
            <person name="Shea T."/>
            <person name="Shenoy N."/>
            <person name="Sisk P."/>
            <person name="Stolte C."/>
            <person name="Sykes S."/>
            <person name="Walk T."/>
            <person name="White J."/>
            <person name="Yandava C."/>
            <person name="Haas B."/>
            <person name="Nusbaum C."/>
            <person name="Birren B."/>
        </authorList>
    </citation>
    <scope>NUCLEOTIDE SEQUENCE [LARGE SCALE GENOMIC DNA]</scope>
    <source>
        <strain evidence="5">ATCC 64411 / 73-15</strain>
    </source>
</reference>
<evidence type="ECO:0000313" key="4">
    <source>
        <dbReference type="EnsemblFungi" id="MAPG_08516T0"/>
    </source>
</evidence>
<gene>
    <name evidence="3" type="ORF">MAPG_08516</name>
</gene>
<dbReference type="eggNOG" id="ENOG502SWCQ">
    <property type="taxonomic scope" value="Eukaryota"/>
</dbReference>
<dbReference type="STRING" id="644358.A0A0C4E7K3"/>
<evidence type="ECO:0000313" key="5">
    <source>
        <dbReference type="Proteomes" id="UP000011715"/>
    </source>
</evidence>
<dbReference type="PANTHER" id="PTHR35910">
    <property type="entry name" value="2EXR DOMAIN-CONTAINING PROTEIN"/>
    <property type="match status" value="1"/>
</dbReference>
<sequence length="723" mass="79746">MASYDSDDASDAIDHPHSGCDLHESDSDEPDSSSETGDDAGGLLDIEASESDDDDSEESDEESLLDGTRAVSFWDGVDFPHFTRLPPEIREFVWRFFFESILERPRILEFQVTEADSYGWYPTPTNSLEAQMLPVLAAMRVNSESRAVALRSFPDKLLFGGELGGYAVPFDKETDIVAITFATLYPGCLHQFLHPDREQSLYNINFSIPGFTDKIKRLVISSDELAGTKRLAGASCTGPWAFLASFTNLEVIYEKHDILDAHKLDHSLSHAVQDLGITELDEAGLPHRYSRYLVWPDRAWREQQKGSMEIKLLEDLALDFEAMNGDMWELIGEKLRGVEVWPMVEFSGRTGRQNMVELGLVDSDHFPTSPAGWGDAESLEGEDDSDMNGDDDDDEEDDSEMDDFIDDGPVVDFEGTSDILDHDDVADAAFDGEDDGFGGFSPIDQGSDGDVGQGSGQEGLRPAKKRQARQIISDDEDHDEDEENSGVAKGQRSRQIISDDEDDDDDADARPAKKVKTQLVVVSSDSERDTSAADSESDEDAPRKKRGRPRVPDSESEGDGAAPVNSRKRKRGIPAVTLSDSEDEEAADAAPINPPKRKRAVPAVIVTDSEDESEDDTEDDKPGKVEITDSSSSEEDDDDETDGRAGRPLTLAEKLGMHRRANPIELSSEDEESSVDMPRAGRGYGHGYDDEDDEEDDEGKENGNDHYDGYPEESGSEDEDDAY</sequence>
<reference evidence="4" key="4">
    <citation type="journal article" date="2015" name="G3 (Bethesda)">
        <title>Genome sequences of three phytopathogenic species of the Magnaporthaceae family of fungi.</title>
        <authorList>
            <person name="Okagaki L.H."/>
            <person name="Nunes C.C."/>
            <person name="Sailsbery J."/>
            <person name="Clay B."/>
            <person name="Brown D."/>
            <person name="John T."/>
            <person name="Oh Y."/>
            <person name="Young N."/>
            <person name="Fitzgerald M."/>
            <person name="Haas B.J."/>
            <person name="Zeng Q."/>
            <person name="Young S."/>
            <person name="Adiconis X."/>
            <person name="Fan L."/>
            <person name="Levin J.Z."/>
            <person name="Mitchell T.K."/>
            <person name="Okubara P.A."/>
            <person name="Farman M.L."/>
            <person name="Kohn L.M."/>
            <person name="Birren B."/>
            <person name="Ma L.-J."/>
            <person name="Dean R.A."/>
        </authorList>
    </citation>
    <scope>NUCLEOTIDE SEQUENCE</scope>
    <source>
        <strain evidence="4">ATCC 64411 / 73-15</strain>
    </source>
</reference>
<dbReference type="EMBL" id="ADBL01002059">
    <property type="status" value="NOT_ANNOTATED_CDS"/>
    <property type="molecule type" value="Genomic_DNA"/>
</dbReference>
<feature type="compositionally biased region" description="Acidic residues" evidence="1">
    <location>
        <begin position="710"/>
        <end position="723"/>
    </location>
</feature>
<dbReference type="Pfam" id="PF20150">
    <property type="entry name" value="2EXR"/>
    <property type="match status" value="1"/>
</dbReference>
<dbReference type="VEuPathDB" id="FungiDB:MAPG_08516"/>
<feature type="region of interest" description="Disordered" evidence="1">
    <location>
        <begin position="428"/>
        <end position="723"/>
    </location>
</feature>
<organism evidence="4 5">
    <name type="scientific">Magnaporthiopsis poae (strain ATCC 64411 / 73-15)</name>
    <name type="common">Kentucky bluegrass fungus</name>
    <name type="synonym">Magnaporthe poae</name>
    <dbReference type="NCBI Taxonomy" id="644358"/>
    <lineage>
        <taxon>Eukaryota</taxon>
        <taxon>Fungi</taxon>
        <taxon>Dikarya</taxon>
        <taxon>Ascomycota</taxon>
        <taxon>Pezizomycotina</taxon>
        <taxon>Sordariomycetes</taxon>
        <taxon>Sordariomycetidae</taxon>
        <taxon>Magnaporthales</taxon>
        <taxon>Magnaporthaceae</taxon>
        <taxon>Magnaporthiopsis</taxon>
    </lineage>
</organism>
<dbReference type="OrthoDB" id="3501032at2759"/>
<feature type="compositionally biased region" description="Acidic residues" evidence="1">
    <location>
        <begin position="632"/>
        <end position="641"/>
    </location>
</feature>
<reference evidence="4" key="5">
    <citation type="submission" date="2015-06" db="UniProtKB">
        <authorList>
            <consortium name="EnsemblFungi"/>
        </authorList>
    </citation>
    <scope>IDENTIFICATION</scope>
    <source>
        <strain evidence="4">ATCC 64411</strain>
    </source>
</reference>
<dbReference type="EnsemblFungi" id="MAPG_08516T0">
    <property type="protein sequence ID" value="MAPG_08516T0"/>
    <property type="gene ID" value="MAPG_08516"/>
</dbReference>
<feature type="compositionally biased region" description="Basic and acidic residues" evidence="1">
    <location>
        <begin position="700"/>
        <end position="709"/>
    </location>
</feature>
<feature type="compositionally biased region" description="Acidic residues" evidence="1">
    <location>
        <begin position="473"/>
        <end position="484"/>
    </location>
</feature>
<dbReference type="OMA" id="VWESHIL"/>
<reference evidence="3" key="2">
    <citation type="submission" date="2010-05" db="EMBL/GenBank/DDBJ databases">
        <title>The Genome Sequence of Magnaporthe poae strain ATCC 64411.</title>
        <authorList>
            <consortium name="The Broad Institute Genome Sequencing Platform"/>
            <consortium name="Broad Institute Genome Sequencing Center for Infectious Disease"/>
            <person name="Ma L.-J."/>
            <person name="Dead R."/>
            <person name="Young S."/>
            <person name="Zeng Q."/>
            <person name="Koehrsen M."/>
            <person name="Alvarado L."/>
            <person name="Berlin A."/>
            <person name="Chapman S.B."/>
            <person name="Chen Z."/>
            <person name="Freedman E."/>
            <person name="Gellesch M."/>
            <person name="Goldberg J."/>
            <person name="Griggs A."/>
            <person name="Gujja S."/>
            <person name="Heilman E.R."/>
            <person name="Heiman D."/>
            <person name="Hepburn T."/>
            <person name="Howarth C."/>
            <person name="Jen D."/>
            <person name="Larson L."/>
            <person name="Mehta T."/>
            <person name="Neiman D."/>
            <person name="Pearson M."/>
            <person name="Roberts A."/>
            <person name="Saif S."/>
            <person name="Shea T."/>
            <person name="Shenoy N."/>
            <person name="Sisk P."/>
            <person name="Stolte C."/>
            <person name="Sykes S."/>
            <person name="Walk T."/>
            <person name="White J."/>
            <person name="Yandava C."/>
            <person name="Haas B."/>
            <person name="Nusbaum C."/>
            <person name="Birren B."/>
        </authorList>
    </citation>
    <scope>NUCLEOTIDE SEQUENCE</scope>
    <source>
        <strain evidence="3">ATCC 64411</strain>
    </source>
</reference>
<feature type="compositionally biased region" description="Acidic residues" evidence="1">
    <location>
        <begin position="498"/>
        <end position="507"/>
    </location>
</feature>
<feature type="compositionally biased region" description="Acidic residues" evidence="1">
    <location>
        <begin position="689"/>
        <end position="699"/>
    </location>
</feature>
<protein>
    <recommendedName>
        <fullName evidence="2">2EXR domain-containing protein</fullName>
    </recommendedName>
</protein>
<name>A0A0C4E7K3_MAGP6</name>
<dbReference type="InterPro" id="IPR045518">
    <property type="entry name" value="2EXR"/>
</dbReference>
<feature type="compositionally biased region" description="Basic and acidic residues" evidence="1">
    <location>
        <begin position="12"/>
        <end position="25"/>
    </location>
</feature>
<feature type="compositionally biased region" description="Acidic residues" evidence="1">
    <location>
        <begin position="608"/>
        <end position="619"/>
    </location>
</feature>
<feature type="compositionally biased region" description="Acidic residues" evidence="1">
    <location>
        <begin position="377"/>
        <end position="406"/>
    </location>
</feature>
<reference evidence="3" key="3">
    <citation type="submission" date="2011-03" db="EMBL/GenBank/DDBJ databases">
        <title>Annotation of Magnaporthe poae ATCC 64411.</title>
        <authorList>
            <person name="Ma L.-J."/>
            <person name="Dead R."/>
            <person name="Young S.K."/>
            <person name="Zeng Q."/>
            <person name="Gargeya S."/>
            <person name="Fitzgerald M."/>
            <person name="Haas B."/>
            <person name="Abouelleil A."/>
            <person name="Alvarado L."/>
            <person name="Arachchi H.M."/>
            <person name="Berlin A."/>
            <person name="Brown A."/>
            <person name="Chapman S.B."/>
            <person name="Chen Z."/>
            <person name="Dunbar C."/>
            <person name="Freedman E."/>
            <person name="Gearin G."/>
            <person name="Gellesch M."/>
            <person name="Goldberg J."/>
            <person name="Griggs A."/>
            <person name="Gujja S."/>
            <person name="Heiman D."/>
            <person name="Howarth C."/>
            <person name="Larson L."/>
            <person name="Lui A."/>
            <person name="MacDonald P.J.P."/>
            <person name="Mehta T."/>
            <person name="Montmayeur A."/>
            <person name="Murphy C."/>
            <person name="Neiman D."/>
            <person name="Pearson M."/>
            <person name="Priest M."/>
            <person name="Roberts A."/>
            <person name="Saif S."/>
            <person name="Shea T."/>
            <person name="Shenoy N."/>
            <person name="Sisk P."/>
            <person name="Stolte C."/>
            <person name="Sykes S."/>
            <person name="Yandava C."/>
            <person name="Wortman J."/>
            <person name="Nusbaum C."/>
            <person name="Birren B."/>
        </authorList>
    </citation>
    <scope>NUCLEOTIDE SEQUENCE</scope>
    <source>
        <strain evidence="3">ATCC 64411</strain>
    </source>
</reference>
<feature type="region of interest" description="Disordered" evidence="1">
    <location>
        <begin position="362"/>
        <end position="416"/>
    </location>
</feature>
<keyword evidence="5" id="KW-1185">Reference proteome</keyword>
<feature type="compositionally biased region" description="Acidic residues" evidence="1">
    <location>
        <begin position="47"/>
        <end position="64"/>
    </location>
</feature>
<feature type="domain" description="2EXR" evidence="2">
    <location>
        <begin position="79"/>
        <end position="177"/>
    </location>
</feature>
<dbReference type="AlphaFoldDB" id="A0A0C4E7K3"/>
<evidence type="ECO:0000256" key="1">
    <source>
        <dbReference type="SAM" id="MobiDB-lite"/>
    </source>
</evidence>